<dbReference type="SMART" id="SM00028">
    <property type="entry name" value="TPR"/>
    <property type="match status" value="4"/>
</dbReference>
<dbReference type="InterPro" id="IPR051012">
    <property type="entry name" value="CellSynth/LPSAsmb/PSIAsmb"/>
</dbReference>
<feature type="repeat" description="TPR" evidence="3">
    <location>
        <begin position="71"/>
        <end position="104"/>
    </location>
</feature>
<dbReference type="PANTHER" id="PTHR45586:SF1">
    <property type="entry name" value="LIPOPOLYSACCHARIDE ASSEMBLY PROTEIN B"/>
    <property type="match status" value="1"/>
</dbReference>
<dbReference type="SUPFAM" id="SSF53335">
    <property type="entry name" value="S-adenosyl-L-methionine-dependent methyltransferases"/>
    <property type="match status" value="1"/>
</dbReference>
<dbReference type="PANTHER" id="PTHR45586">
    <property type="entry name" value="TPR REPEAT-CONTAINING PROTEIN PA4667"/>
    <property type="match status" value="1"/>
</dbReference>
<dbReference type="Proteomes" id="UP000664096">
    <property type="component" value="Unassembled WGS sequence"/>
</dbReference>
<protein>
    <submittedName>
        <fullName evidence="5">Methyltransferase domain-containing protein</fullName>
    </submittedName>
</protein>
<feature type="repeat" description="TPR" evidence="3">
    <location>
        <begin position="3"/>
        <end position="36"/>
    </location>
</feature>
<dbReference type="InterPro" id="IPR019734">
    <property type="entry name" value="TPR_rpt"/>
</dbReference>
<dbReference type="GO" id="GO:0032259">
    <property type="term" value="P:methylation"/>
    <property type="evidence" value="ECO:0007669"/>
    <property type="project" value="UniProtKB-KW"/>
</dbReference>
<dbReference type="CDD" id="cd02440">
    <property type="entry name" value="AdoMet_MTases"/>
    <property type="match status" value="1"/>
</dbReference>
<organism evidence="5 6">
    <name type="scientific">Roseibium aggregatum</name>
    <dbReference type="NCBI Taxonomy" id="187304"/>
    <lineage>
        <taxon>Bacteria</taxon>
        <taxon>Pseudomonadati</taxon>
        <taxon>Pseudomonadota</taxon>
        <taxon>Alphaproteobacteria</taxon>
        <taxon>Hyphomicrobiales</taxon>
        <taxon>Stappiaceae</taxon>
        <taxon>Roseibium</taxon>
    </lineage>
</organism>
<keyword evidence="2 3" id="KW-0802">TPR repeat</keyword>
<evidence type="ECO:0000313" key="6">
    <source>
        <dbReference type="Proteomes" id="UP000664096"/>
    </source>
</evidence>
<keyword evidence="5" id="KW-0489">Methyltransferase</keyword>
<sequence>METEARLAEGIKAHQNGDVETALSAYKDVLSENPDHPDGLHFLGLLLFKPEEPEDAIALIRHSLKINGRNAAAHNNLGNIFKLVKRPREALEEYIEALDIDAHQANVWRNIGIVTGSIGEDADLLDRLADLTLRHPEQGEPWGVYGFRLIKSGRTEEGADALEKALTLGVELVPAALKMARYLHALGRVEVAVTHLENLAEHNPDDPAVSFQLAAARGQSPEKAPEAYVRSHFDTFAGTFDEVLEGLEYSAPEIVADEVKALAAESGPIFQDALDLGCGTGLCGPLIRDLCGKLTGLDLSGEMLRKASERRVYDFLVEGEMVAFLNADLPTQFDLCVCVDTLIYLGDLTGFFEALSKALKPGGVLVASVERLETETGSYRLHSSSRFAHHPDYLRRTAEAAGLVFGPERRHVLRMEFGNEVAGTVFHVRKPAAAAQDLP</sequence>
<dbReference type="SUPFAM" id="SSF48452">
    <property type="entry name" value="TPR-like"/>
    <property type="match status" value="1"/>
</dbReference>
<dbReference type="RefSeq" id="WP_207140652.1">
    <property type="nucleotide sequence ID" value="NZ_JAEKJZ010000001.1"/>
</dbReference>
<gene>
    <name evidence="5" type="ORF">JF539_12010</name>
</gene>
<dbReference type="InterPro" id="IPR013217">
    <property type="entry name" value="Methyltransf_12"/>
</dbReference>
<keyword evidence="5" id="KW-0808">Transferase</keyword>
<dbReference type="Gene3D" id="1.25.40.1040">
    <property type="match status" value="1"/>
</dbReference>
<dbReference type="GO" id="GO:0008168">
    <property type="term" value="F:methyltransferase activity"/>
    <property type="evidence" value="ECO:0007669"/>
    <property type="project" value="UniProtKB-KW"/>
</dbReference>
<keyword evidence="1" id="KW-0677">Repeat</keyword>
<reference evidence="5" key="1">
    <citation type="submission" date="2020-12" db="EMBL/GenBank/DDBJ databases">
        <title>Oil enriched cultivation method for isolating marine PHA-producing bacteria.</title>
        <authorList>
            <person name="Zheng W."/>
            <person name="Yu S."/>
            <person name="Huang Y."/>
        </authorList>
    </citation>
    <scope>NUCLEOTIDE SEQUENCE</scope>
    <source>
        <strain evidence="5">SY-2-12</strain>
    </source>
</reference>
<comment type="caution">
    <text evidence="5">The sequence shown here is derived from an EMBL/GenBank/DDBJ whole genome shotgun (WGS) entry which is preliminary data.</text>
</comment>
<evidence type="ECO:0000259" key="4">
    <source>
        <dbReference type="Pfam" id="PF08242"/>
    </source>
</evidence>
<dbReference type="AlphaFoldDB" id="A0A939EDA7"/>
<dbReference type="EMBL" id="JAEKJZ010000001">
    <property type="protein sequence ID" value="MBN9671060.1"/>
    <property type="molecule type" value="Genomic_DNA"/>
</dbReference>
<dbReference type="PROSITE" id="PS50005">
    <property type="entry name" value="TPR"/>
    <property type="match status" value="2"/>
</dbReference>
<dbReference type="Pfam" id="PF14559">
    <property type="entry name" value="TPR_19"/>
    <property type="match status" value="1"/>
</dbReference>
<name>A0A939EDA7_9HYPH</name>
<evidence type="ECO:0000256" key="3">
    <source>
        <dbReference type="PROSITE-ProRule" id="PRU00339"/>
    </source>
</evidence>
<dbReference type="Pfam" id="PF08242">
    <property type="entry name" value="Methyltransf_12"/>
    <property type="match status" value="1"/>
</dbReference>
<dbReference type="InterPro" id="IPR029063">
    <property type="entry name" value="SAM-dependent_MTases_sf"/>
</dbReference>
<feature type="domain" description="Methyltransferase type 12" evidence="4">
    <location>
        <begin position="274"/>
        <end position="365"/>
    </location>
</feature>
<proteinExistence type="predicted"/>
<accession>A0A939EDA7</accession>
<evidence type="ECO:0000313" key="5">
    <source>
        <dbReference type="EMBL" id="MBN9671060.1"/>
    </source>
</evidence>
<evidence type="ECO:0000256" key="1">
    <source>
        <dbReference type="ARBA" id="ARBA00022737"/>
    </source>
</evidence>
<evidence type="ECO:0000256" key="2">
    <source>
        <dbReference type="ARBA" id="ARBA00022803"/>
    </source>
</evidence>
<dbReference type="Gene3D" id="3.40.50.150">
    <property type="entry name" value="Vaccinia Virus protein VP39"/>
    <property type="match status" value="1"/>
</dbReference>
<dbReference type="InterPro" id="IPR011990">
    <property type="entry name" value="TPR-like_helical_dom_sf"/>
</dbReference>